<keyword evidence="2" id="KW-0732">Signal</keyword>
<feature type="signal peptide" evidence="2">
    <location>
        <begin position="1"/>
        <end position="24"/>
    </location>
</feature>
<accession>A0ABM4BQV9</accession>
<reference evidence="4" key="1">
    <citation type="submission" date="2025-08" db="UniProtKB">
        <authorList>
            <consortium name="RefSeq"/>
        </authorList>
    </citation>
    <scope>IDENTIFICATION</scope>
</reference>
<feature type="region of interest" description="Disordered" evidence="1">
    <location>
        <begin position="1284"/>
        <end position="1335"/>
    </location>
</feature>
<feature type="compositionally biased region" description="Basic and acidic residues" evidence="1">
    <location>
        <begin position="1295"/>
        <end position="1304"/>
    </location>
</feature>
<feature type="compositionally biased region" description="Polar residues" evidence="1">
    <location>
        <begin position="2413"/>
        <end position="2439"/>
    </location>
</feature>
<feature type="compositionally biased region" description="Acidic residues" evidence="1">
    <location>
        <begin position="2486"/>
        <end position="2502"/>
    </location>
</feature>
<name>A0ABM4BQV9_HYDVU</name>
<feature type="compositionally biased region" description="Polar residues" evidence="1">
    <location>
        <begin position="2154"/>
        <end position="2166"/>
    </location>
</feature>
<feature type="region of interest" description="Disordered" evidence="1">
    <location>
        <begin position="945"/>
        <end position="977"/>
    </location>
</feature>
<feature type="region of interest" description="Disordered" evidence="1">
    <location>
        <begin position="1090"/>
        <end position="1110"/>
    </location>
</feature>
<dbReference type="InterPro" id="IPR011049">
    <property type="entry name" value="Serralysin-like_metalloprot_C"/>
</dbReference>
<feature type="compositionally biased region" description="Basic and acidic residues" evidence="1">
    <location>
        <begin position="1222"/>
        <end position="1235"/>
    </location>
</feature>
<feature type="compositionally biased region" description="Polar residues" evidence="1">
    <location>
        <begin position="1571"/>
        <end position="1581"/>
    </location>
</feature>
<evidence type="ECO:0000313" key="4">
    <source>
        <dbReference type="RefSeq" id="XP_065651520.1"/>
    </source>
</evidence>
<feature type="chain" id="PRO_5047200277" evidence="2">
    <location>
        <begin position="25"/>
        <end position="3313"/>
    </location>
</feature>
<organism evidence="3 4">
    <name type="scientific">Hydra vulgaris</name>
    <name type="common">Hydra</name>
    <name type="synonym">Hydra attenuata</name>
    <dbReference type="NCBI Taxonomy" id="6087"/>
    <lineage>
        <taxon>Eukaryota</taxon>
        <taxon>Metazoa</taxon>
        <taxon>Cnidaria</taxon>
        <taxon>Hydrozoa</taxon>
        <taxon>Hydroidolina</taxon>
        <taxon>Anthoathecata</taxon>
        <taxon>Aplanulata</taxon>
        <taxon>Hydridae</taxon>
        <taxon>Hydra</taxon>
    </lineage>
</organism>
<feature type="region of interest" description="Disordered" evidence="1">
    <location>
        <begin position="1204"/>
        <end position="1235"/>
    </location>
</feature>
<sequence length="3313" mass="379349">MTSFFKWTAILFFIFVIFLKQCFANILQKNFRGDHLEEKFAIVTSSTNNKPIYKREVSFSDKNAKHKAPDVINKKNLVLFRDSNNKVIATLRDPRTWNSANVTLSKIDDYKRLQQELRSLAIFKNTISFPMEKKKEKDYINVPNKKHHIIHIAKHLAAKKVQNNKQIEKKLLFYDKDKKVNTTSKHLRSRNNYKVSLSKHDDYKRHQQEIDRVSIKGEQRQEIFKPQQMILIDDPSNSSLENANLDVVLDNTKITDLEGMAPNIKVEEKEDENVNKGFGDQRNYTLEYSLQEDAPREIDGSLSTAVVSYGDSIGDPLGDQYEDQSTFEPKKEVLISAPLKTALRAPIEKYINKNDMFNNKFSIEKGKTNITELPDEANSNLNVPFKKIKNSNTYKNYSINNGKIAENILMRTKNTHLTKENINITADNFRLKNKDNFDGLDSFLKMKMNISEINDKDLSEKNQFLLIDNKGDQWYKTANEDRKINENIKIKEKRIKGERRTNGEIGKKKTESEKIAESIFDNHEMDQSYLIKNIAVSSENRLVGFKNYSVAAENSSTAFENRSIEFKNSSTVFEFNTTPFKSNSTAFESSSIAFESNSTAFERNSTAFESNSTAFESNSTAFEDNSFTFKNNLTSLKSSNESPPEVISMGPLKKQNKTSSRFVFDSLNNENKSFNSNQHYDLEQIKQTLIDRNNENKKNNSMLIGGNYENLKSYSGYNNQSSKKAKLKYVLKRINVSEVENSYSRSTVLQNGEFRNSYQRTNKDFLMQENHPIKTKGFYVSTLKNSLKDKIERSFIFDKNYESDKKNHFYKKTNNFENYDDGLYDSDQLSYNDLHNEIQNSKTRISNDADPDNEVQSSKNIDEVEELDRDKIERLADEKNDFFPKRDFNVSMEPMEFIESDDLLESESYKKKVERVKRMRHVFHPTVDLEDTKQTLFFLNTTLQTSHSGSSPQSLDSQNGFLDSPIPAKSSTNHPTTSPYSFTKAIVPFVYNTTPKPFVTSLKTFSDYNSENSLRSINDNDNSDIKEKFKNVVVSDTLFNKTENEYNNGLDASRVNKEMESPGKPGSMLSPHILMDIGIYPTLLNENKEPLTSNRIPENLPPSSKSYENPPKLQLAQNYESLKDSDFNATPDADDLLDEKYASEEAKNFNQKNLKQNITNNNNFSFEEKEHSLDHEKGLFALDSHNDSPLESYKSIKYSEQPEYFKQSKKKSANESLEDALVTDKKQEEKKQKDISTENLIPTKVDDHFYPPLKGIDQSDYIVDKFSLNPNFVDKDGKLKISAEQMKSSGVKSNKSSELKENTSKKPSNGLTKGNESEPLTNSIENTLPTKSYENGSPTKISIKFHVLDGSTGKSKPIKELVIPIGSFTSKISQEIPDKDEVLIQLTKVLLKLFAKSNNKLLENKDISTASKEKLHQKENQTDILQTLNLLKSLSEKPDVEEVYKQSENKENEIQSTDLNKYLKSHDINNDLKNAIQSVLKEMSDERSQSLLLSKIDKSRNNPVNRYASYKGPDMESTDDDTRNNALDLAIKIINSEIKKNFDWKKQKNIPQILRDESINDESPFVRKNAFNNNQTSSNDNVFYGNENNNKNDYLNRNKNKNDYLNRNENKNDYLNRNNTFDIYNNSNKNAEDFLRSGKNTFLTNDDVKNETSKMLTNIKEMGKQDNVPTNVIVDPLSTSFNSAKNADPRGKTSEVKNERNLTVQKFNEFLPSYKNEILRSSEQKYIQPKYNKKVNTYSYLEKNNNDFKSIKKSILKVTGVIQPSEYEFHDGSHLENASKFTKDLGETLNTMPLLNQKNLFFSDCSCDSCPCKLGKKVINENSIRRQATTMSSYDDEKMMSSRSSFENVQPTSSPYFMTTKSLLDFSKQTLDEPCFGDFCEQKSCVSPPCYNQEEQCLSPPCSFPGTDWKVSHMSYGSACLCLDGKGNCSCHTDKETPKFSSYSSRPPVTLSPLCNSPPCIQQANSYSNCANYPCQFQSYFNIPLSCTNAPCQNNQNAITQNTGLQNAITQNAGMQNAIVQSPGNFRCSSSPCQQNDFSSQCYGTQCSSPPNFSTNCFSPQNFYSPCSLPQKYNNYNKDFTNHPQNCGNGIPCISSSANYFNNYENSYGNLPNFYQSPCTNTVCCNNSPCLNDQFKDKKNKNKNKESENDDNSINLKIENTYSQEDTTTKSPTRRPTRKVLIVFAPTQPPKIIYAPPPAPPPPIYSVQAPKTIYKTVSIATTPITNQIQVQPIATNYQPSTSSPRIVNVAAEPMVTKPVYVIRYINRVPQPSKPKIVVNNRKVPQRIVTAPMAAEKIVKKPLQSYQFKRPSFYRGSNRLSNYQNNINTEYNRRPVSINRYSNRNTGKLTTRPTSVNRYSNRVPSELNTRPTSINRYSNRPPSETSTPYEYNPLSKYSRKLNALRQKNRFRNNLRPTNSTVDQDSLNYEENPNYFNPTKYQKSINKFPVKYPFKNKLQGSNNDPSNDPENSLLSSSFVHTKQRNLENEAEEEEGTVFDSEDVFESNSVDGNSSKDKSSSQSVLELAKNKKFRNQLKSMKGNDNIEKLVKGITNHARNSGAIPMSDIEERISDLLAEAIVSAKQTSGSKKYNENGFKKKVNPLSEFFENGLVRHNIASRLSNYFSYASKGHSNSEHKELLQNQKSNVNKITIKKNDLNSKIDSLNAYSTLFKNLTSGNIEKAIGAKRSKTITKNEISKQNLFGFPSSNNKLLDIAKINSSSKVLVAKSLQNGNNGFTKNPKLNFKVPNLRLKSQNPVVTSKQLPTAFISQKTKLKPIVKNAFKINQRFNQNPQLSFSLKIDKNSNQQIKNTSKMEIKKTYQKAKDRYPENNFRIKSSQYTINNFNTQTVNRLKFKPTKKDLRALHPISTQVLKFILPLKNNNYLSLSKNDNRFSPGIKSQKYIFSNKQPQKKLNSTQIINIRNPLRNSNTGKIIREPQINFYAQKSKKKPLSISKAVQLKKTPNHTLDTVKAIHIPKYRLDAPKIMSTPQQNLHAIKIKKGTEKVLKQQPIFMSPMNIEKTNWLLFSKNHSSSASNKNDSTNINKKLSGLTKNKVLKLPYSLKFTKMRENLKTEKIHKNPKYLESKKLLALSPQAVAMLAFADELDKKNENELNLKKVWEDKNKMQQAILKKYKDKLFQSKEGSLKKKENDSVRDVHKNIHIEYNNLIRNIQNKTNYLVTNHLPKYIEMEFEATTAAQRRIAYPTMRELKRMVINFHNKNSIKNMLEIERKIQDVTNSLAKYNQPTPSGSHKAKAKIKKKMPKELLNKQNNVSNKNKIETPFTPTRLISNWFLWNNYLSKLEKQNPSRTIKLKDS</sequence>
<dbReference type="Gene3D" id="2.150.10.10">
    <property type="entry name" value="Serralysin-like metalloprotease, C-terminal"/>
    <property type="match status" value="1"/>
</dbReference>
<feature type="compositionally biased region" description="Polar residues" evidence="1">
    <location>
        <begin position="1090"/>
        <end position="1107"/>
    </location>
</feature>
<feature type="region of interest" description="Disordered" evidence="1">
    <location>
        <begin position="2481"/>
        <end position="2521"/>
    </location>
</feature>
<feature type="region of interest" description="Disordered" evidence="1">
    <location>
        <begin position="1571"/>
        <end position="1599"/>
    </location>
</feature>
<feature type="compositionally biased region" description="Polar residues" evidence="1">
    <location>
        <begin position="946"/>
        <end position="961"/>
    </location>
</feature>
<feature type="compositionally biased region" description="Polar residues" evidence="1">
    <location>
        <begin position="2340"/>
        <end position="2388"/>
    </location>
</feature>
<proteinExistence type="predicted"/>
<evidence type="ECO:0000256" key="1">
    <source>
        <dbReference type="SAM" id="MobiDB-lite"/>
    </source>
</evidence>
<gene>
    <name evidence="4" type="primary">LOC101235686</name>
</gene>
<dbReference type="Proteomes" id="UP001652625">
    <property type="component" value="Chromosome 04"/>
</dbReference>
<protein>
    <submittedName>
        <fullName evidence="4">Protein PF3D7_1417600 isoform X3</fullName>
    </submittedName>
</protein>
<feature type="compositionally biased region" description="Polar residues" evidence="1">
    <location>
        <begin position="1285"/>
        <end position="1294"/>
    </location>
</feature>
<evidence type="ECO:0000313" key="3">
    <source>
        <dbReference type="Proteomes" id="UP001652625"/>
    </source>
</evidence>
<keyword evidence="3" id="KW-1185">Reference proteome</keyword>
<dbReference type="SUPFAM" id="SSF101967">
    <property type="entry name" value="Adhesin YadA, collagen-binding domain"/>
    <property type="match status" value="1"/>
</dbReference>
<feature type="compositionally biased region" description="Polar residues" evidence="1">
    <location>
        <begin position="1305"/>
        <end position="1335"/>
    </location>
</feature>
<dbReference type="GeneID" id="101235686"/>
<evidence type="ECO:0000256" key="2">
    <source>
        <dbReference type="SAM" id="SignalP"/>
    </source>
</evidence>
<feature type="region of interest" description="Disordered" evidence="1">
    <location>
        <begin position="2136"/>
        <end position="2175"/>
    </location>
</feature>
<dbReference type="RefSeq" id="XP_065651520.1">
    <property type="nucleotide sequence ID" value="XM_065795448.1"/>
</dbReference>
<feature type="region of interest" description="Disordered" evidence="1">
    <location>
        <begin position="2340"/>
        <end position="2391"/>
    </location>
</feature>
<feature type="region of interest" description="Disordered" evidence="1">
    <location>
        <begin position="2406"/>
        <end position="2439"/>
    </location>
</feature>